<dbReference type="Proteomes" id="UP000789901">
    <property type="component" value="Unassembled WGS sequence"/>
</dbReference>
<keyword evidence="2" id="KW-1185">Reference proteome</keyword>
<dbReference type="EMBL" id="CAJVQB010096954">
    <property type="protein sequence ID" value="CAG8849579.1"/>
    <property type="molecule type" value="Genomic_DNA"/>
</dbReference>
<evidence type="ECO:0000313" key="1">
    <source>
        <dbReference type="EMBL" id="CAG8849579.1"/>
    </source>
</evidence>
<proteinExistence type="predicted"/>
<protein>
    <submittedName>
        <fullName evidence="1">33481_t:CDS:1</fullName>
    </submittedName>
</protein>
<name>A0ABN7X6Z3_GIGMA</name>
<accession>A0ABN7X6Z3</accession>
<reference evidence="1 2" key="1">
    <citation type="submission" date="2021-06" db="EMBL/GenBank/DDBJ databases">
        <authorList>
            <person name="Kallberg Y."/>
            <person name="Tangrot J."/>
            <person name="Rosling A."/>
        </authorList>
    </citation>
    <scope>NUCLEOTIDE SEQUENCE [LARGE SCALE GENOMIC DNA]</scope>
    <source>
        <strain evidence="1 2">120-4 pot B 10/14</strain>
    </source>
</reference>
<organism evidence="1 2">
    <name type="scientific">Gigaspora margarita</name>
    <dbReference type="NCBI Taxonomy" id="4874"/>
    <lineage>
        <taxon>Eukaryota</taxon>
        <taxon>Fungi</taxon>
        <taxon>Fungi incertae sedis</taxon>
        <taxon>Mucoromycota</taxon>
        <taxon>Glomeromycotina</taxon>
        <taxon>Glomeromycetes</taxon>
        <taxon>Diversisporales</taxon>
        <taxon>Gigasporaceae</taxon>
        <taxon>Gigaspora</taxon>
    </lineage>
</organism>
<feature type="non-terminal residue" evidence="1">
    <location>
        <position position="1"/>
    </location>
</feature>
<comment type="caution">
    <text evidence="1">The sequence shown here is derived from an EMBL/GenBank/DDBJ whole genome shotgun (WGS) entry which is preliminary data.</text>
</comment>
<gene>
    <name evidence="1" type="ORF">GMARGA_LOCUS39789</name>
</gene>
<sequence length="68" mass="7845">RTILGNMAITDGKTVWNANASSSFSAKSICELNNQVTIWTQFAHLQYYAKFNQQIFEIFLEKPQTWSL</sequence>
<feature type="non-terminal residue" evidence="1">
    <location>
        <position position="68"/>
    </location>
</feature>
<evidence type="ECO:0000313" key="2">
    <source>
        <dbReference type="Proteomes" id="UP000789901"/>
    </source>
</evidence>